<gene>
    <name evidence="2" type="ORF">DKT69_13135</name>
</gene>
<feature type="transmembrane region" description="Helical" evidence="1">
    <location>
        <begin position="35"/>
        <end position="54"/>
    </location>
</feature>
<name>A0A317DMJ1_9ACTN</name>
<reference evidence="2 3" key="1">
    <citation type="submission" date="2018-05" db="EMBL/GenBank/DDBJ databases">
        <title>Micromonosporas from Atacama Desert.</title>
        <authorList>
            <person name="Carro L."/>
            <person name="Golinska P."/>
            <person name="Klenk H.-P."/>
            <person name="Goodfellow M."/>
        </authorList>
    </citation>
    <scope>NUCLEOTIDE SEQUENCE [LARGE SCALE GENOMIC DNA]</scope>
    <source>
        <strain evidence="2 3">4G51</strain>
    </source>
</reference>
<evidence type="ECO:0000313" key="3">
    <source>
        <dbReference type="Proteomes" id="UP000246050"/>
    </source>
</evidence>
<comment type="caution">
    <text evidence="2">The sequence shown here is derived from an EMBL/GenBank/DDBJ whole genome shotgun (WGS) entry which is preliminary data.</text>
</comment>
<protein>
    <submittedName>
        <fullName evidence="2">Uncharacterized protein</fullName>
    </submittedName>
</protein>
<dbReference type="Proteomes" id="UP000246050">
    <property type="component" value="Unassembled WGS sequence"/>
</dbReference>
<sequence>MTANVWRTLSGYHGPPPASSIDPGFHVSFVVSSELANAVAGATSAVVLALALAAVSGVDGAVRPRVYTLLGADVAGFVAIQLGLPQPLGLSTVPVLSRPTQALVLVMGPGLVLGAGLLLIRFSERLTGTGETSGTLT</sequence>
<evidence type="ECO:0000313" key="2">
    <source>
        <dbReference type="EMBL" id="PWR15016.1"/>
    </source>
</evidence>
<dbReference type="AlphaFoldDB" id="A0A317DMJ1"/>
<organism evidence="2 3">
    <name type="scientific">Micromonospora sicca</name>
    <dbReference type="NCBI Taxonomy" id="2202420"/>
    <lineage>
        <taxon>Bacteria</taxon>
        <taxon>Bacillati</taxon>
        <taxon>Actinomycetota</taxon>
        <taxon>Actinomycetes</taxon>
        <taxon>Micromonosporales</taxon>
        <taxon>Micromonosporaceae</taxon>
        <taxon>Micromonospora</taxon>
    </lineage>
</organism>
<feature type="transmembrane region" description="Helical" evidence="1">
    <location>
        <begin position="102"/>
        <end position="120"/>
    </location>
</feature>
<keyword evidence="1" id="KW-0812">Transmembrane</keyword>
<proteinExistence type="predicted"/>
<evidence type="ECO:0000256" key="1">
    <source>
        <dbReference type="SAM" id="Phobius"/>
    </source>
</evidence>
<keyword evidence="1" id="KW-0472">Membrane</keyword>
<accession>A0A317DMJ1</accession>
<feature type="transmembrane region" description="Helical" evidence="1">
    <location>
        <begin position="66"/>
        <end position="82"/>
    </location>
</feature>
<keyword evidence="1" id="KW-1133">Transmembrane helix</keyword>
<dbReference type="EMBL" id="QGKS01000202">
    <property type="protein sequence ID" value="PWR15016.1"/>
    <property type="molecule type" value="Genomic_DNA"/>
</dbReference>